<protein>
    <submittedName>
        <fullName evidence="1">Uncharacterized protein</fullName>
    </submittedName>
</protein>
<geneLocation type="plasmid" evidence="1">
    <name>unnamed</name>
</geneLocation>
<accession>W5STL4</accession>
<gene>
    <name evidence="1" type="ORF">BPA_0035600</name>
</gene>
<dbReference type="HOGENOM" id="CLU_173073_0_0_12"/>
<dbReference type="InterPro" id="IPR020288">
    <property type="entry name" value="Sheath_initiator"/>
</dbReference>
<proteinExistence type="predicted"/>
<dbReference type="RefSeq" id="WP_025407613.1">
    <property type="nucleotide sequence ID" value="NZ_CP005879.1"/>
</dbReference>
<sequence>MDLQIDNQFNSVFKQDLALTNGINEQKQRLFIFLKTPKGSIKNAPHWGFDYDLAARFAKTSSLTQIKTYLSNIIQDLRIDAINIETTIINKKLNITFEFANDTLNMEIKI</sequence>
<name>W5STL4_BORPR</name>
<dbReference type="Pfam" id="PF10934">
    <property type="entry name" value="Sheath_initiator"/>
    <property type="match status" value="1"/>
</dbReference>
<dbReference type="AlphaFoldDB" id="W5STL4"/>
<reference evidence="1" key="1">
    <citation type="submission" date="2013-04" db="EMBL/GenBank/DDBJ databases">
        <title>Comparative Genomics of Relapsing Fever Spirochetes.</title>
        <authorList>
            <person name="Schwan T.G."/>
            <person name="Raffel S.J."/>
            <person name="Porcella S.F."/>
            <person name="Martens C.A."/>
            <person name="Bruno D.P."/>
            <person name="Ricklefs S.M."/>
            <person name="Barbian K.B."/>
        </authorList>
    </citation>
    <scope>NUCLEOTIDE SEQUENCE</scope>
    <source>
        <strain evidence="1">SLO</strain>
        <plasmid evidence="1">unnamed</plasmid>
    </source>
</reference>
<dbReference type="OrthoDB" id="350595at2"/>
<organism evidence="1">
    <name type="scientific">Borrelia parkeri SLO</name>
    <dbReference type="NCBI Taxonomy" id="1313294"/>
    <lineage>
        <taxon>Bacteria</taxon>
        <taxon>Pseudomonadati</taxon>
        <taxon>Spirochaetota</taxon>
        <taxon>Spirochaetia</taxon>
        <taxon>Spirochaetales</taxon>
        <taxon>Borreliaceae</taxon>
        <taxon>Borrelia</taxon>
    </lineage>
</organism>
<keyword evidence="1" id="KW-0614">Plasmid</keyword>
<dbReference type="EMBL" id="CP005879">
    <property type="protein sequence ID" value="AHH10033.1"/>
    <property type="molecule type" value="Genomic_DNA"/>
</dbReference>
<evidence type="ECO:0000313" key="1">
    <source>
        <dbReference type="EMBL" id="AHH10033.1"/>
    </source>
</evidence>